<dbReference type="AlphaFoldDB" id="A0A345C0V9"/>
<dbReference type="KEGG" id="rue:DT065_13055"/>
<dbReference type="Proteomes" id="UP000252100">
    <property type="component" value="Chromosome"/>
</dbReference>
<keyword evidence="4" id="KW-1185">Reference proteome</keyword>
<feature type="transmembrane region" description="Helical" evidence="2">
    <location>
        <begin position="137"/>
        <end position="160"/>
    </location>
</feature>
<organism evidence="3 4">
    <name type="scientific">Salicibibacter kimchii</name>
    <dbReference type="NCBI Taxonomy" id="2099786"/>
    <lineage>
        <taxon>Bacteria</taxon>
        <taxon>Bacillati</taxon>
        <taxon>Bacillota</taxon>
        <taxon>Bacilli</taxon>
        <taxon>Bacillales</taxon>
        <taxon>Bacillaceae</taxon>
        <taxon>Salicibibacter</taxon>
    </lineage>
</organism>
<keyword evidence="2" id="KW-1133">Transmembrane helix</keyword>
<feature type="compositionally biased region" description="Acidic residues" evidence="1">
    <location>
        <begin position="338"/>
        <end position="361"/>
    </location>
</feature>
<evidence type="ECO:0000256" key="1">
    <source>
        <dbReference type="SAM" id="MobiDB-lite"/>
    </source>
</evidence>
<keyword evidence="2" id="KW-0812">Transmembrane</keyword>
<feature type="region of interest" description="Disordered" evidence="1">
    <location>
        <begin position="329"/>
        <end position="369"/>
    </location>
</feature>
<sequence>MQVLFTTPLEEEIPAFQSLSLTDAVQLTNDIDQRLKKQNKSPVALDFMVHDGEGQKLYTGTYHIGSSFAANLYEHICYRLIERRMRRDEEIQQRDRLLHQLTQEAPSALRIDVNDHLRRQEEANQTWWSRLSPKARIMGGAAAGVMLLVMVFAIGMVAVVSDQSNALAAMHQSYEEEQQMNDLYAEAMAGDPDTAIDVLQEKNDRSDQETAVLVHLLIGQGAYEEAIQMTDQSAEAIASAIFDQQGIEALTAFQEEHETAVGHFELAYEDARFDDVVAVDDVPMNAERQEKLGYAYMKTGNVDEAKQMASEISSESLNDHIQTYETLTADIDDRQTQIDEEEEADDPDDDQIEEWEEEIADLETQRDDL</sequence>
<keyword evidence="2" id="KW-0472">Membrane</keyword>
<evidence type="ECO:0000313" key="4">
    <source>
        <dbReference type="Proteomes" id="UP000252100"/>
    </source>
</evidence>
<evidence type="ECO:0000256" key="2">
    <source>
        <dbReference type="SAM" id="Phobius"/>
    </source>
</evidence>
<accession>A0A345C0V9</accession>
<dbReference type="OrthoDB" id="2972648at2"/>
<dbReference type="RefSeq" id="WP_114374129.1">
    <property type="nucleotide sequence ID" value="NZ_CP031092.1"/>
</dbReference>
<dbReference type="EMBL" id="CP031092">
    <property type="protein sequence ID" value="AXF56840.1"/>
    <property type="molecule type" value="Genomic_DNA"/>
</dbReference>
<evidence type="ECO:0000313" key="3">
    <source>
        <dbReference type="EMBL" id="AXF56840.1"/>
    </source>
</evidence>
<protein>
    <recommendedName>
        <fullName evidence="5">Tetratricopeptide repeat protein</fullName>
    </recommendedName>
</protein>
<reference evidence="3 4" key="1">
    <citation type="journal article" date="2018" name="J. Microbiol.">
        <title>Salicibibacter kimchii gen. nov., sp. nov., a moderately halophilic and alkalitolerant bacterium in the family Bacillaceae, isolated from kimchi.</title>
        <authorList>
            <person name="Jang J.Y."/>
            <person name="Oh Y.J."/>
            <person name="Lim S.K."/>
            <person name="Park H.K."/>
            <person name="Lee C."/>
            <person name="Kim J.Y."/>
            <person name="Lee M.A."/>
            <person name="Choi H.J."/>
        </authorList>
    </citation>
    <scope>NUCLEOTIDE SEQUENCE [LARGE SCALE GENOMIC DNA]</scope>
    <source>
        <strain evidence="3 4">NKC1-1</strain>
    </source>
</reference>
<proteinExistence type="predicted"/>
<gene>
    <name evidence="3" type="ORF">DT065_13055</name>
</gene>
<name>A0A345C0V9_9BACI</name>
<evidence type="ECO:0008006" key="5">
    <source>
        <dbReference type="Google" id="ProtNLM"/>
    </source>
</evidence>